<dbReference type="Gene3D" id="3.90.700.10">
    <property type="entry name" value="Succinate dehydrogenase/fumarate reductase flavoprotein, catalytic domain"/>
    <property type="match status" value="1"/>
</dbReference>
<keyword evidence="2" id="KW-0285">Flavoprotein</keyword>
<dbReference type="PANTHER" id="PTHR43400:SF10">
    <property type="entry name" value="3-OXOSTEROID 1-DEHYDROGENASE"/>
    <property type="match status" value="1"/>
</dbReference>
<evidence type="ECO:0000313" key="8">
    <source>
        <dbReference type="Proteomes" id="UP000006001"/>
    </source>
</evidence>
<dbReference type="InterPro" id="IPR050315">
    <property type="entry name" value="FAD-oxidoreductase_2"/>
</dbReference>
<comment type="caution">
    <text evidence="7">The sequence shown here is derived from an EMBL/GenBank/DDBJ whole genome shotgun (WGS) entry which is preliminary data.</text>
</comment>
<dbReference type="eggNOG" id="COG1053">
    <property type="taxonomic scope" value="Bacteria"/>
</dbReference>
<evidence type="ECO:0000256" key="3">
    <source>
        <dbReference type="ARBA" id="ARBA00022827"/>
    </source>
</evidence>
<feature type="signal peptide" evidence="5">
    <location>
        <begin position="1"/>
        <end position="33"/>
    </location>
</feature>
<dbReference type="InterPro" id="IPR006311">
    <property type="entry name" value="TAT_signal"/>
</dbReference>
<evidence type="ECO:0000256" key="5">
    <source>
        <dbReference type="SAM" id="SignalP"/>
    </source>
</evidence>
<dbReference type="InterPro" id="IPR036188">
    <property type="entry name" value="FAD/NAD-bd_sf"/>
</dbReference>
<dbReference type="GO" id="GO:0033765">
    <property type="term" value="F:steroid dehydrogenase activity, acting on the CH-CH group of donors"/>
    <property type="evidence" value="ECO:0007669"/>
    <property type="project" value="UniProtKB-ARBA"/>
</dbReference>
<reference evidence="7" key="1">
    <citation type="submission" date="2009-10" db="EMBL/GenBank/DDBJ databases">
        <authorList>
            <person name="Weinstock G."/>
            <person name="Sodergren E."/>
            <person name="Clifton S."/>
            <person name="Fulton L."/>
            <person name="Fulton B."/>
            <person name="Courtney L."/>
            <person name="Fronick C."/>
            <person name="Harrison M."/>
            <person name="Strong C."/>
            <person name="Farmer C."/>
            <person name="Delahaunty K."/>
            <person name="Markovic C."/>
            <person name="Hall O."/>
            <person name="Minx P."/>
            <person name="Tomlinson C."/>
            <person name="Mitreva M."/>
            <person name="Nelson J."/>
            <person name="Hou S."/>
            <person name="Wollam A."/>
            <person name="Pepin K.H."/>
            <person name="Johnson M."/>
            <person name="Bhonagiri V."/>
            <person name="Nash W.E."/>
            <person name="Warren W."/>
            <person name="Chinwalla A."/>
            <person name="Mardis E.R."/>
            <person name="Wilson R.K."/>
        </authorList>
    </citation>
    <scope>NUCLEOTIDE SEQUENCE [LARGE SCALE GENOMIC DNA]</scope>
    <source>
        <strain evidence="7">ATCC 700122</strain>
    </source>
</reference>
<dbReference type="SUPFAM" id="SSF56425">
    <property type="entry name" value="Succinate dehydrogenase/fumarate reductase flavoprotein, catalytic domain"/>
    <property type="match status" value="1"/>
</dbReference>
<dbReference type="InterPro" id="IPR027477">
    <property type="entry name" value="Succ_DH/fumarate_Rdtase_cat_sf"/>
</dbReference>
<dbReference type="SUPFAM" id="SSF51905">
    <property type="entry name" value="FAD/NAD(P)-binding domain"/>
    <property type="match status" value="1"/>
</dbReference>
<keyword evidence="4" id="KW-0560">Oxidoreductase</keyword>
<gene>
    <name evidence="7" type="ORF">HMPREF0762_00386</name>
</gene>
<protein>
    <submittedName>
        <fullName evidence="7">Tat pathway signal sequence domain protein</fullName>
    </submittedName>
</protein>
<evidence type="ECO:0000259" key="6">
    <source>
        <dbReference type="Pfam" id="PF00890"/>
    </source>
</evidence>
<dbReference type="Pfam" id="PF00890">
    <property type="entry name" value="FAD_binding_2"/>
    <property type="match status" value="1"/>
</dbReference>
<accession>D0WF68</accession>
<evidence type="ECO:0000256" key="4">
    <source>
        <dbReference type="ARBA" id="ARBA00023002"/>
    </source>
</evidence>
<dbReference type="STRING" id="649764.HMPREF0762_00386"/>
<dbReference type="PANTHER" id="PTHR43400">
    <property type="entry name" value="FUMARATE REDUCTASE"/>
    <property type="match status" value="1"/>
</dbReference>
<dbReference type="HOGENOM" id="CLU_011398_4_3_11"/>
<dbReference type="GO" id="GO:0008202">
    <property type="term" value="P:steroid metabolic process"/>
    <property type="evidence" value="ECO:0007669"/>
    <property type="project" value="UniProtKB-ARBA"/>
</dbReference>
<dbReference type="PROSITE" id="PS51318">
    <property type="entry name" value="TAT"/>
    <property type="match status" value="1"/>
</dbReference>
<feature type="chain" id="PRO_5039199232" evidence="5">
    <location>
        <begin position="34"/>
        <end position="557"/>
    </location>
</feature>
<sequence>MEEETMTANKMTRRGFLGLGAAAGVLAAGAALAGCSPKQRTEEESKEAAVEGPDTIDESLIADTVDCDVVVCGLGVSGVAALRAAAESGAKVVGVEKTSVPNCRSSMFAAFNCDTARQLGVEDIDPAAIANELMIQMAHRGDYRVINKWLANCGEAFEWYVGAYDGLLMVGPEDEYPEDPEQIYLYADAMAAPYRFGIDHERNFSGCCCVGGGNETHRPILEANIQKALDTGNAQTFFDSPVVQLDVADGRVTGAVCQNLADGSYTRYVAAKGVVLATGDYSFNDDMLKQYAPWVYANKDKYLFSHEAMDMNGNHASMGDGQRLGIAAGGHVDVAPHAVMAHIFQFGAEFFLELNERGQRFCNEDLSMTNIAKVMVNQPGSKVFQIVDATAEDYYPVETMLGYIRSDGEMFSAEADTLEDLAAQLGFTGEDAQEFVVSVERYNELCAKGHDDDFGKAAEKMHAIATPPFKAITYDTLKHTSVDDVSCMRLLVTMGGLVTNDNAQVLDDDLRPIAGLYAVGNTQGGRFVDDYPFSLSGASHGAALTYGYLAGKHVAQQ</sequence>
<comment type="cofactor">
    <cofactor evidence="1">
        <name>FAD</name>
        <dbReference type="ChEBI" id="CHEBI:57692"/>
    </cofactor>
</comment>
<dbReference type="Gene3D" id="3.50.50.60">
    <property type="entry name" value="FAD/NAD(P)-binding domain"/>
    <property type="match status" value="1"/>
</dbReference>
<dbReference type="Proteomes" id="UP000006001">
    <property type="component" value="Unassembled WGS sequence"/>
</dbReference>
<dbReference type="OrthoDB" id="9813348at2"/>
<evidence type="ECO:0000313" key="7">
    <source>
        <dbReference type="EMBL" id="EEZ61752.1"/>
    </source>
</evidence>
<feature type="domain" description="FAD-dependent oxidoreductase 2 FAD-binding" evidence="6">
    <location>
        <begin position="68"/>
        <end position="525"/>
    </location>
</feature>
<name>D0WF68_SLAES</name>
<dbReference type="AlphaFoldDB" id="D0WF68"/>
<keyword evidence="5" id="KW-0732">Signal</keyword>
<dbReference type="EMBL" id="ACUX02000005">
    <property type="protein sequence ID" value="EEZ61752.1"/>
    <property type="molecule type" value="Genomic_DNA"/>
</dbReference>
<evidence type="ECO:0000256" key="2">
    <source>
        <dbReference type="ARBA" id="ARBA00022630"/>
    </source>
</evidence>
<proteinExistence type="predicted"/>
<keyword evidence="8" id="KW-1185">Reference proteome</keyword>
<dbReference type="InterPro" id="IPR003953">
    <property type="entry name" value="FAD-dep_OxRdtase_2_FAD-bd"/>
</dbReference>
<evidence type="ECO:0000256" key="1">
    <source>
        <dbReference type="ARBA" id="ARBA00001974"/>
    </source>
</evidence>
<organism evidence="7 8">
    <name type="scientific">Slackia exigua (strain ATCC 700122 / DSM 15923 / CIP 105133 / JCM 11022 / KCTC 5966 / S-7)</name>
    <dbReference type="NCBI Taxonomy" id="649764"/>
    <lineage>
        <taxon>Bacteria</taxon>
        <taxon>Bacillati</taxon>
        <taxon>Actinomycetota</taxon>
        <taxon>Coriobacteriia</taxon>
        <taxon>Eggerthellales</taxon>
        <taxon>Eggerthellaceae</taxon>
        <taxon>Slackia</taxon>
    </lineage>
</organism>
<keyword evidence="3" id="KW-0274">FAD</keyword>